<evidence type="ECO:0000313" key="2">
    <source>
        <dbReference type="EMBL" id="DAF63523.1"/>
    </source>
</evidence>
<sequence length="398" mass="46338">MGKKLYGYVSKGNIEYEWKTEPGACEVCLGLNGTIYDSANDIPDRPHPNCKCHIEILEKESDEAVFDPIEAHRKVIKDRKRNELELAKLLGDTKSLEQVIDEYIRRINEQDKEIELLENSIDTSMLEPKDKQTISEIKDKIDYSKYQSNKTKQDISNLERDIYSLQKKMNNRNASNEEIANLMDRLRYAKDTIEEYVVKNMTQAQADMIANILSNVPGFRETTALWNLSSSKFENNKRNNDYVTKNGYVYHKIDDLHNTNLQKDIKDRLKKETGKNDCKVLVLHTESSMAKEIVGNEDFKNFLKNNIKELEQNKYIQEKNITFRSGDLYNAMHGAKVKDIKLDDNGNITLRVEDLYNFEANRTSVKGRLGEKYQNKGQIENYYIITKIEIPKSVWSKY</sequence>
<reference evidence="2" key="1">
    <citation type="journal article" date="2021" name="Proc. Natl. Acad. Sci. U.S.A.">
        <title>A Catalog of Tens of Thousands of Viruses from Human Metagenomes Reveals Hidden Associations with Chronic Diseases.</title>
        <authorList>
            <person name="Tisza M.J."/>
            <person name="Buck C.B."/>
        </authorList>
    </citation>
    <scope>NUCLEOTIDE SEQUENCE</scope>
    <source>
        <strain evidence="2">CtwQT14</strain>
    </source>
</reference>
<dbReference type="EMBL" id="BK032842">
    <property type="protein sequence ID" value="DAF63523.1"/>
    <property type="molecule type" value="Genomic_DNA"/>
</dbReference>
<organism evidence="2">
    <name type="scientific">Siphoviridae sp. ctwQT14</name>
    <dbReference type="NCBI Taxonomy" id="2827971"/>
    <lineage>
        <taxon>Viruses</taxon>
        <taxon>Duplodnaviria</taxon>
        <taxon>Heunggongvirae</taxon>
        <taxon>Uroviricota</taxon>
        <taxon>Caudoviricetes</taxon>
    </lineage>
</organism>
<proteinExistence type="predicted"/>
<name>A0A8S5TKE1_9CAUD</name>
<feature type="coiled-coil region" evidence="1">
    <location>
        <begin position="93"/>
        <end position="185"/>
    </location>
</feature>
<protein>
    <submittedName>
        <fullName evidence="2">Chromosome segregation ATPase</fullName>
    </submittedName>
</protein>
<accession>A0A8S5TKE1</accession>
<keyword evidence="1" id="KW-0175">Coiled coil</keyword>
<evidence type="ECO:0000256" key="1">
    <source>
        <dbReference type="SAM" id="Coils"/>
    </source>
</evidence>